<keyword evidence="1" id="KW-0175">Coiled coil</keyword>
<gene>
    <name evidence="3" type="ORF">Tci_504974</name>
</gene>
<accession>A0A699IG46</accession>
<dbReference type="AlphaFoldDB" id="A0A699IG46"/>
<evidence type="ECO:0008006" key="4">
    <source>
        <dbReference type="Google" id="ProtNLM"/>
    </source>
</evidence>
<evidence type="ECO:0000256" key="1">
    <source>
        <dbReference type="SAM" id="Coils"/>
    </source>
</evidence>
<organism evidence="3">
    <name type="scientific">Tanacetum cinerariifolium</name>
    <name type="common">Dalmatian daisy</name>
    <name type="synonym">Chrysanthemum cinerariifolium</name>
    <dbReference type="NCBI Taxonomy" id="118510"/>
    <lineage>
        <taxon>Eukaryota</taxon>
        <taxon>Viridiplantae</taxon>
        <taxon>Streptophyta</taxon>
        <taxon>Embryophyta</taxon>
        <taxon>Tracheophyta</taxon>
        <taxon>Spermatophyta</taxon>
        <taxon>Magnoliopsida</taxon>
        <taxon>eudicotyledons</taxon>
        <taxon>Gunneridae</taxon>
        <taxon>Pentapetalae</taxon>
        <taxon>asterids</taxon>
        <taxon>campanulids</taxon>
        <taxon>Asterales</taxon>
        <taxon>Asteraceae</taxon>
        <taxon>Asteroideae</taxon>
        <taxon>Anthemideae</taxon>
        <taxon>Anthemidinae</taxon>
        <taxon>Tanacetum</taxon>
    </lineage>
</organism>
<sequence>MKYIRLLMLAKQLRKCRKLSKGYNKVNPSTFKMSRQTYFGNSPEWSRFVTIVKKEHTLDEVSYHKLFDILKQYQKEVNEPSAERLARNANQLALVATAQANQDPYTKHQCKEIAKPITPLSESASEEDSNPEQTQRDKDIQKNLALIANLGYSVLTARNFGHFPKECRKPKRVKDFVYHKEKMLMCKQSEKGVPLQAEQYDWLADTDEEIDEQELEVHYSYMANIKVVPTANPGTGSEPSEKVQNDIKYNVFANDLQHSEQFESVSNTCILETDDSNVIPDLLDMCDDDIQNDQNDVESDDERVALANLIANLKLNVEENKKIQKQLKKANTTLAQELKECKNILEETSKTLVDSISVRESCLVALQNKKTEFEKYKAFNDRTVDYVKLERKLNETLGQLAQKDIEIKEGLELTAYETLVVK</sequence>
<protein>
    <recommendedName>
        <fullName evidence="4">Gag-Pol polyprotein</fullName>
    </recommendedName>
</protein>
<name>A0A699IG46_TANCI</name>
<feature type="coiled-coil region" evidence="1">
    <location>
        <begin position="310"/>
        <end position="347"/>
    </location>
</feature>
<evidence type="ECO:0000256" key="2">
    <source>
        <dbReference type="SAM" id="MobiDB-lite"/>
    </source>
</evidence>
<feature type="region of interest" description="Disordered" evidence="2">
    <location>
        <begin position="117"/>
        <end position="137"/>
    </location>
</feature>
<comment type="caution">
    <text evidence="3">The sequence shown here is derived from an EMBL/GenBank/DDBJ whole genome shotgun (WGS) entry which is preliminary data.</text>
</comment>
<reference evidence="3" key="1">
    <citation type="journal article" date="2019" name="Sci. Rep.">
        <title>Draft genome of Tanacetum cinerariifolium, the natural source of mosquito coil.</title>
        <authorList>
            <person name="Yamashiro T."/>
            <person name="Shiraishi A."/>
            <person name="Satake H."/>
            <person name="Nakayama K."/>
        </authorList>
    </citation>
    <scope>NUCLEOTIDE SEQUENCE</scope>
</reference>
<proteinExistence type="predicted"/>
<dbReference type="EMBL" id="BKCJ010266126">
    <property type="protein sequence ID" value="GEZ33001.1"/>
    <property type="molecule type" value="Genomic_DNA"/>
</dbReference>
<evidence type="ECO:0000313" key="3">
    <source>
        <dbReference type="EMBL" id="GEZ33001.1"/>
    </source>
</evidence>